<evidence type="ECO:0000256" key="1">
    <source>
        <dbReference type="SAM" id="MobiDB-lite"/>
    </source>
</evidence>
<dbReference type="Proteomes" id="UP000199501">
    <property type="component" value="Unassembled WGS sequence"/>
</dbReference>
<accession>A0A1G6VR57</accession>
<proteinExistence type="predicted"/>
<protein>
    <submittedName>
        <fullName evidence="2">Uncharacterized protein</fullName>
    </submittedName>
</protein>
<dbReference type="EMBL" id="FMZZ01000013">
    <property type="protein sequence ID" value="SDD55345.1"/>
    <property type="molecule type" value="Genomic_DNA"/>
</dbReference>
<dbReference type="OrthoDB" id="3405537at2"/>
<evidence type="ECO:0000313" key="3">
    <source>
        <dbReference type="Proteomes" id="UP000199501"/>
    </source>
</evidence>
<name>A0A1G6VR57_9PSEU</name>
<gene>
    <name evidence="2" type="ORF">SAMN05216174_11321</name>
</gene>
<dbReference type="RefSeq" id="WP_091454786.1">
    <property type="nucleotide sequence ID" value="NZ_FMZZ01000013.1"/>
</dbReference>
<dbReference type="AlphaFoldDB" id="A0A1G6VR57"/>
<dbReference type="STRING" id="1271860.SAMN05216174_11321"/>
<keyword evidence="3" id="KW-1185">Reference proteome</keyword>
<organism evidence="2 3">
    <name type="scientific">Actinokineospora iranica</name>
    <dbReference type="NCBI Taxonomy" id="1271860"/>
    <lineage>
        <taxon>Bacteria</taxon>
        <taxon>Bacillati</taxon>
        <taxon>Actinomycetota</taxon>
        <taxon>Actinomycetes</taxon>
        <taxon>Pseudonocardiales</taxon>
        <taxon>Pseudonocardiaceae</taxon>
        <taxon>Actinokineospora</taxon>
    </lineage>
</organism>
<evidence type="ECO:0000313" key="2">
    <source>
        <dbReference type="EMBL" id="SDD55345.1"/>
    </source>
</evidence>
<sequence>MTEVDQPRFVTDPDTVICEVVAAIEPELDPVEISAAVGEVVRLKPRMRALAEALDTDPELLTSGRPEGPKLVGMLIRALLARGATRVVRPQCAGCGKQHKLTSLDEENRRICGWCAIKRREAVCGKCGRKTGVVYRDRDGTPRCQSCPPATDGDPVDQIARHVHQLDPALAEDDLAALIVEAVPLPAQQQRLAWDLDDNPALLTGDGAQGSPRLLALLGALVSHGAEGVTLPACPLCGEQNRLGWRRDGTRCCRRCYEQPRTEQCGRCGITKRIATRSRDGDAICHTCTRQDPLNFQRCTRCGRQATPVVNNSEETLCPRCYQPPMGTCSICGRPKPCYLAATDTPRCGACTSQRREPETCVRCGAVRLVQTRTADGGGVCGSCSQRSDTCAQCGQMKPVHGRSPEGPLCRSCFDVHPVSLRHCSECGTFERLYHHGLCTRCACLRLLRDLLSDSTGALRPAVVPIVDALATSEPYSVLLWLREAPPRRVLTAIAAADGPVTHTLLDGLDHPQAVTRLRATLVAHRVLPDRDEHLAAIEQWLGPFLDRIDDRAERKIVRGFVTWHHLRRLRRGFPQRRSTFEQAVVVKREARVAVRLLDWLHTRGQSLAGCGQGDIDRWLAEGTSYHYSARNFVLWCVRRGHASDITIPIYVKENLRSVFIEADERWTLARRLLHDDALDTVDRVAGLLLLLYAQPLARIATLTLDQLTQRVTDHGVQLRLGTKPLALPPPLDALLLDLVDRRHGRAAVGRTIELTWLLPGGAPGRPISARQLMRRLSRLGIQARLSRNTALIDLAAQLPATVLCDLLNLHTGTATAWNDIAGNTRAGYAAAVSRRQVPLRDPGGRSQSSEPAKPIH</sequence>
<feature type="region of interest" description="Disordered" evidence="1">
    <location>
        <begin position="835"/>
        <end position="857"/>
    </location>
</feature>
<reference evidence="3" key="1">
    <citation type="submission" date="2016-10" db="EMBL/GenBank/DDBJ databases">
        <authorList>
            <person name="Varghese N."/>
            <person name="Submissions S."/>
        </authorList>
    </citation>
    <scope>NUCLEOTIDE SEQUENCE [LARGE SCALE GENOMIC DNA]</scope>
    <source>
        <strain evidence="3">IBRC-M 10403</strain>
    </source>
</reference>